<keyword evidence="5" id="KW-0539">Nucleus</keyword>
<proteinExistence type="predicted"/>
<dbReference type="AlphaFoldDB" id="A0A2Z6R9S4"/>
<evidence type="ECO:0000256" key="1">
    <source>
        <dbReference type="ARBA" id="ARBA00004123"/>
    </source>
</evidence>
<dbReference type="PANTHER" id="PTHR46481:SF10">
    <property type="entry name" value="ZINC FINGER BED DOMAIN-CONTAINING PROTEIN 39"/>
    <property type="match status" value="1"/>
</dbReference>
<dbReference type="Proteomes" id="UP000247702">
    <property type="component" value="Unassembled WGS sequence"/>
</dbReference>
<dbReference type="PANTHER" id="PTHR46481">
    <property type="entry name" value="ZINC FINGER BED DOMAIN-CONTAINING PROTEIN 4"/>
    <property type="match status" value="1"/>
</dbReference>
<accession>A0A2Z6R9S4</accession>
<keyword evidence="4" id="KW-0862">Zinc</keyword>
<dbReference type="STRING" id="94130.A0A2Z6R9S4"/>
<evidence type="ECO:0000313" key="6">
    <source>
        <dbReference type="EMBL" id="GBB97782.1"/>
    </source>
</evidence>
<gene>
    <name evidence="6" type="ORF">RclHR1_30680001</name>
</gene>
<comment type="caution">
    <text evidence="6">The sequence shown here is derived from an EMBL/GenBank/DDBJ whole genome shotgun (WGS) entry which is preliminary data.</text>
</comment>
<reference evidence="6 7" key="1">
    <citation type="submission" date="2017-11" db="EMBL/GenBank/DDBJ databases">
        <title>The genome of Rhizophagus clarus HR1 reveals common genetic basis of auxotrophy among arbuscular mycorrhizal fungi.</title>
        <authorList>
            <person name="Kobayashi Y."/>
        </authorList>
    </citation>
    <scope>NUCLEOTIDE SEQUENCE [LARGE SCALE GENOMIC DNA]</scope>
    <source>
        <strain evidence="6 7">HR1</strain>
    </source>
</reference>
<keyword evidence="7" id="KW-1185">Reference proteome</keyword>
<dbReference type="InterPro" id="IPR052035">
    <property type="entry name" value="ZnF_BED_domain_contain"/>
</dbReference>
<evidence type="ECO:0000313" key="7">
    <source>
        <dbReference type="Proteomes" id="UP000247702"/>
    </source>
</evidence>
<dbReference type="SUPFAM" id="SSF53098">
    <property type="entry name" value="Ribonuclease H-like"/>
    <property type="match status" value="1"/>
</dbReference>
<keyword evidence="3" id="KW-0863">Zinc-finger</keyword>
<protein>
    <recommendedName>
        <fullName evidence="8">hAT-like transposase RNase-H fold domain-containing protein</fullName>
    </recommendedName>
</protein>
<dbReference type="EMBL" id="BEXD01002300">
    <property type="protein sequence ID" value="GBB97782.1"/>
    <property type="molecule type" value="Genomic_DNA"/>
</dbReference>
<name>A0A2Z6R9S4_9GLOM</name>
<dbReference type="GO" id="GO:0008270">
    <property type="term" value="F:zinc ion binding"/>
    <property type="evidence" value="ECO:0007669"/>
    <property type="project" value="UniProtKB-KW"/>
</dbReference>
<sequence length="284" mass="33412">MSSVEKDSFKDNKPRKLTSWIWQYFKKETKEVRKRKECINVLFMVYQVKESLSSDICGTEYTVLEKTHQLEMPYHICLLVQTETPRKGKKYTKQQQKELRQFLVDWIISDSLPTIHIVQSEAFWHFIYELDLAFTMPSYVRYPHTSAYIKDTLVNILNELNIREKVYIITTDNASNMKKCVQDIEGVEQLGCTAHILQLIIGKDIKSAEILIARTKQLIDFFMKLKQSERFEDAQKKFPGLLNELEREIALQNEEEDNEQDEQDIIDPSNTSTYLHTIADILIC</sequence>
<dbReference type="GO" id="GO:0005634">
    <property type="term" value="C:nucleus"/>
    <property type="evidence" value="ECO:0007669"/>
    <property type="project" value="UniProtKB-SubCell"/>
</dbReference>
<evidence type="ECO:0000256" key="2">
    <source>
        <dbReference type="ARBA" id="ARBA00022723"/>
    </source>
</evidence>
<evidence type="ECO:0000256" key="3">
    <source>
        <dbReference type="ARBA" id="ARBA00022771"/>
    </source>
</evidence>
<evidence type="ECO:0000256" key="5">
    <source>
        <dbReference type="ARBA" id="ARBA00023242"/>
    </source>
</evidence>
<evidence type="ECO:0000256" key="4">
    <source>
        <dbReference type="ARBA" id="ARBA00022833"/>
    </source>
</evidence>
<organism evidence="6 7">
    <name type="scientific">Rhizophagus clarus</name>
    <dbReference type="NCBI Taxonomy" id="94130"/>
    <lineage>
        <taxon>Eukaryota</taxon>
        <taxon>Fungi</taxon>
        <taxon>Fungi incertae sedis</taxon>
        <taxon>Mucoromycota</taxon>
        <taxon>Glomeromycotina</taxon>
        <taxon>Glomeromycetes</taxon>
        <taxon>Glomerales</taxon>
        <taxon>Glomeraceae</taxon>
        <taxon>Rhizophagus</taxon>
    </lineage>
</organism>
<dbReference type="InterPro" id="IPR012337">
    <property type="entry name" value="RNaseH-like_sf"/>
</dbReference>
<comment type="subcellular location">
    <subcellularLocation>
        <location evidence="1">Nucleus</location>
    </subcellularLocation>
</comment>
<keyword evidence="2" id="KW-0479">Metal-binding</keyword>
<evidence type="ECO:0008006" key="8">
    <source>
        <dbReference type="Google" id="ProtNLM"/>
    </source>
</evidence>